<accession>A0A6G9AMX8</accession>
<name>A0A6G9AMX8_9BACT</name>
<keyword evidence="2" id="KW-1185">Reference proteome</keyword>
<reference evidence="1 2" key="1">
    <citation type="submission" date="2020-03" db="EMBL/GenBank/DDBJ databases">
        <authorList>
            <person name="Kim M.K."/>
        </authorList>
    </citation>
    <scope>NUCLEOTIDE SEQUENCE [LARGE SCALE GENOMIC DNA]</scope>
    <source>
        <strain evidence="1 2">BT328</strain>
    </source>
</reference>
<organism evidence="1 2">
    <name type="scientific">Spirosoma aureum</name>
    <dbReference type="NCBI Taxonomy" id="2692134"/>
    <lineage>
        <taxon>Bacteria</taxon>
        <taxon>Pseudomonadati</taxon>
        <taxon>Bacteroidota</taxon>
        <taxon>Cytophagia</taxon>
        <taxon>Cytophagales</taxon>
        <taxon>Cytophagaceae</taxon>
        <taxon>Spirosoma</taxon>
    </lineage>
</organism>
<dbReference type="EMBL" id="CP050063">
    <property type="protein sequence ID" value="QIP13831.1"/>
    <property type="molecule type" value="Genomic_DNA"/>
</dbReference>
<protein>
    <recommendedName>
        <fullName evidence="3">Phosphatidylcholine 1-acylhydrolase</fullName>
    </recommendedName>
</protein>
<evidence type="ECO:0000313" key="2">
    <source>
        <dbReference type="Proteomes" id="UP000501802"/>
    </source>
</evidence>
<proteinExistence type="predicted"/>
<dbReference type="KEGG" id="spib:G8759_15040"/>
<sequence length="382" mass="43285">MKSWLFVFFLLEARLGVGQSDSLSGLNRLEQKRSDFLVGDVGEKEGNGILSGLRPQVMQSGREGIVNLLGDNLYLLGLRLPGLAQPIQSGRPDSVQVQNHRYIELYRNHTDMSYLSPKGELGAPIKYMLNSELVANFFLLASRNSRLAIAITPRFTVRIRDGASSPVGTPSYRIGARAFYRMTSNTVHFKYLEGQFYHHSNGQSGDVFNSDGSYNTETGDFATNYLQGDYHWGTYHRNHFGTYYGLGARWHAPFFNHSEGLSGHYGFTRLQGHALYRRFRRSSSVVTALHKSSLTAEWIRIIVKASYAVNRLDNVGLASVHRRLNTELSVYYIPPFGRETGLFATVGYYGEDPYNIYFNNRYAFVRLGIAVGFTRYDEDVRK</sequence>
<gene>
    <name evidence="1" type="ORF">G8759_15040</name>
</gene>
<evidence type="ECO:0008006" key="3">
    <source>
        <dbReference type="Google" id="ProtNLM"/>
    </source>
</evidence>
<dbReference type="RefSeq" id="WP_167209280.1">
    <property type="nucleotide sequence ID" value="NZ_CP050063.1"/>
</dbReference>
<dbReference type="Proteomes" id="UP000501802">
    <property type="component" value="Chromosome"/>
</dbReference>
<evidence type="ECO:0000313" key="1">
    <source>
        <dbReference type="EMBL" id="QIP13831.1"/>
    </source>
</evidence>
<dbReference type="AlphaFoldDB" id="A0A6G9AMX8"/>